<dbReference type="Proteomes" id="UP000789920">
    <property type="component" value="Unassembled WGS sequence"/>
</dbReference>
<name>A0ACA9QQ91_9GLOM</name>
<feature type="non-terminal residue" evidence="1">
    <location>
        <position position="1"/>
    </location>
</feature>
<evidence type="ECO:0000313" key="2">
    <source>
        <dbReference type="Proteomes" id="UP000789920"/>
    </source>
</evidence>
<keyword evidence="2" id="KW-1185">Reference proteome</keyword>
<feature type="non-terminal residue" evidence="1">
    <location>
        <position position="232"/>
    </location>
</feature>
<accession>A0ACA9QQ91</accession>
<gene>
    <name evidence="1" type="ORF">RPERSI_LOCUS15175</name>
</gene>
<reference evidence="1" key="1">
    <citation type="submission" date="2021-06" db="EMBL/GenBank/DDBJ databases">
        <authorList>
            <person name="Kallberg Y."/>
            <person name="Tangrot J."/>
            <person name="Rosling A."/>
        </authorList>
    </citation>
    <scope>NUCLEOTIDE SEQUENCE</scope>
    <source>
        <strain evidence="1">MA461A</strain>
    </source>
</reference>
<comment type="caution">
    <text evidence="1">The sequence shown here is derived from an EMBL/GenBank/DDBJ whole genome shotgun (WGS) entry which is preliminary data.</text>
</comment>
<evidence type="ECO:0000313" key="1">
    <source>
        <dbReference type="EMBL" id="CAG8760426.1"/>
    </source>
</evidence>
<organism evidence="1 2">
    <name type="scientific">Racocetra persica</name>
    <dbReference type="NCBI Taxonomy" id="160502"/>
    <lineage>
        <taxon>Eukaryota</taxon>
        <taxon>Fungi</taxon>
        <taxon>Fungi incertae sedis</taxon>
        <taxon>Mucoromycota</taxon>
        <taxon>Glomeromycotina</taxon>
        <taxon>Glomeromycetes</taxon>
        <taxon>Diversisporales</taxon>
        <taxon>Gigasporaceae</taxon>
        <taxon>Racocetra</taxon>
    </lineage>
</organism>
<dbReference type="EMBL" id="CAJVQC010036027">
    <property type="protein sequence ID" value="CAG8760426.1"/>
    <property type="molecule type" value="Genomic_DNA"/>
</dbReference>
<sequence>TPETFRKNNAISKSISNNITIPVLKQDLDVTIPVLKQNRQDLNKTGIFTNIPDKYEIKTNLSGLSVKCKTEYQPTGNISYTISWVNPYGDIISSSSMISATRIKAPVNRKHSYIELESESQKNKRIALVAKNLNIQIVDLFHNHRFIDSSSTMIIDLESIKLNIANKAITLDYLTKNKDQQKTLYFSCSVLTTSDPIILYSGDKINIKIGGDGRNVGRKQSHIILAISILNE</sequence>
<protein>
    <submittedName>
        <fullName evidence="1">16059_t:CDS:1</fullName>
    </submittedName>
</protein>
<proteinExistence type="predicted"/>